<dbReference type="Proteomes" id="UP000198393">
    <property type="component" value="Unassembled WGS sequence"/>
</dbReference>
<keyword evidence="5" id="KW-0378">Hydrolase</keyword>
<dbReference type="GO" id="GO:0046872">
    <property type="term" value="F:metal ion binding"/>
    <property type="evidence" value="ECO:0007669"/>
    <property type="project" value="UniProtKB-KW"/>
</dbReference>
<dbReference type="GO" id="GO:0006508">
    <property type="term" value="P:proteolysis"/>
    <property type="evidence" value="ECO:0007669"/>
    <property type="project" value="UniProtKB-KW"/>
</dbReference>
<dbReference type="PANTHER" id="PTHR47466:SF1">
    <property type="entry name" value="METALLOPROTEASE MEP1 (AFU_ORTHOLOGUE AFUA_1G07730)-RELATED"/>
    <property type="match status" value="1"/>
</dbReference>
<proteinExistence type="inferred from homology"/>
<evidence type="ECO:0000256" key="6">
    <source>
        <dbReference type="ARBA" id="ARBA00022833"/>
    </source>
</evidence>
<keyword evidence="8" id="KW-1015">Disulfide bond</keyword>
<keyword evidence="4" id="KW-0732">Signal</keyword>
<evidence type="ECO:0000256" key="7">
    <source>
        <dbReference type="ARBA" id="ARBA00023049"/>
    </source>
</evidence>
<dbReference type="GO" id="GO:0008237">
    <property type="term" value="F:metallopeptidase activity"/>
    <property type="evidence" value="ECO:0007669"/>
    <property type="project" value="UniProtKB-KW"/>
</dbReference>
<evidence type="ECO:0000256" key="8">
    <source>
        <dbReference type="ARBA" id="ARBA00023157"/>
    </source>
</evidence>
<accession>A0A239HYW9</accession>
<dbReference type="NCBIfam" id="NF038128">
    <property type="entry name" value="choice_anch_J"/>
    <property type="match status" value="1"/>
</dbReference>
<sequence>MLSTLPRRMIQTLSFHLQIERPMRGGWFLCILLAAFHLNAQDRCGTTAPTTGEFENWISTKIAERQNQAHRPQAPLYQIPVVVHVFHKGEPVGTGVNLSEERIKAQIDSLTADFRRTNADAMNTPPDFLPVAADVEVEFVLAKQDPAGKPTNGIVRIHGSRDVYRANSHRPLLRSESFWPASNYLNIYVLDLQVFIGYASFPLIALDGITNDTEDYIFDGVLIDFEYFGVNPSAPAFESYGRTLTHEVGHYLGLRHIWGDGGCSIDDFVDDTPLADTDNGDYTSPCTFPNPNDNEVCVSGEPEMFQNYMDYTDDVCMNLFTSGQKSRMRTVIDNAPNRTTLISSPGLTEPPRFSNDLSVVDIISPDYAECNTNITPSVMITNYGNNDVSSYEVQLYINSDPIGPPESISNTMLPLDSDTIIFPTQSVPTSPYSVSFEVLEVNGGNDGNPGNNSMTITVSDNTTQRLPFNENFESTISVFGEFGSSSPWEQVNAPKTAPTNQALVFKSHENTEWFDETTIFKTPILDVTGVQSGELLFSYAHANSPSAFYDGLMVKASVDCGETFADIIFSSFGPNLATAEESDSYFSPANQLEWIDTVLSITEYKEIDGVQFAFVGINGSGNNIYVDNIDIVETNLFENDISPRSLKGPLITCAESSRLELRIRNVGSQIVTSFEVKYHVNGDTLITTFNGLSVSSKEFATFFIAADNLVPGQNQVGAEITLVNGAADESIIDNSLAASLRRDSKSDEYPLLVDFEQPDIWDVTSTGPDTLWVRAQVQGNGVLRAKGFNAPNLGVQSWFVSPKLTTGGLDSAHLYFRASHAARNGFEDRLQVLLSTDCGENYSTTLLDAFTDSLAVTTSSTRWVPSSDSDWKEYKLDLSHSFFFDDNIRIAFVFTPGGGNDLYIDDISIRENEVPNYEEVFRAFPNPAINSFNVGFNLSEKEAVTVRLLDMSGRIIFEEVVGNAFNQVIEYEAPSQKGLYFLNVIGKNFNTSQKLFISN</sequence>
<gene>
    <name evidence="11" type="ORF">SAMN05421640_1583</name>
</gene>
<evidence type="ECO:0000256" key="4">
    <source>
        <dbReference type="ARBA" id="ARBA00022729"/>
    </source>
</evidence>
<dbReference type="EMBL" id="FZPD01000002">
    <property type="protein sequence ID" value="SNS86550.1"/>
    <property type="molecule type" value="Genomic_DNA"/>
</dbReference>
<keyword evidence="2" id="KW-0645">Protease</keyword>
<reference evidence="11 12" key="1">
    <citation type="submission" date="2017-06" db="EMBL/GenBank/DDBJ databases">
        <authorList>
            <person name="Kim H.J."/>
            <person name="Triplett B.A."/>
        </authorList>
    </citation>
    <scope>NUCLEOTIDE SEQUENCE [LARGE SCALE GENOMIC DNA]</scope>
    <source>
        <strain evidence="11 12">DSM 19307</strain>
    </source>
</reference>
<protein>
    <submittedName>
        <fullName evidence="11">Por secretion system C-terminal sorting domain-containing protein</fullName>
    </submittedName>
</protein>
<dbReference type="Gene3D" id="2.60.120.200">
    <property type="match status" value="1"/>
</dbReference>
<dbReference type="Gene3D" id="3.40.390.10">
    <property type="entry name" value="Collagenase (Catalytic Domain)"/>
    <property type="match status" value="1"/>
</dbReference>
<evidence type="ECO:0000313" key="12">
    <source>
        <dbReference type="Proteomes" id="UP000198393"/>
    </source>
</evidence>
<feature type="domain" description="Peptidase M43 pregnancy-associated plasma-A" evidence="9">
    <location>
        <begin position="177"/>
        <end position="333"/>
    </location>
</feature>
<evidence type="ECO:0000259" key="10">
    <source>
        <dbReference type="Pfam" id="PF18962"/>
    </source>
</evidence>
<evidence type="ECO:0000256" key="1">
    <source>
        <dbReference type="ARBA" id="ARBA00008721"/>
    </source>
</evidence>
<keyword evidence="3" id="KW-0479">Metal-binding</keyword>
<dbReference type="InterPro" id="IPR008754">
    <property type="entry name" value="Peptidase_M43"/>
</dbReference>
<feature type="domain" description="Secretion system C-terminal sorting" evidence="10">
    <location>
        <begin position="924"/>
        <end position="997"/>
    </location>
</feature>
<dbReference type="Gene3D" id="2.60.40.10">
    <property type="entry name" value="Immunoglobulins"/>
    <property type="match status" value="1"/>
</dbReference>
<dbReference type="Pfam" id="PF18962">
    <property type="entry name" value="Por_Secre_tail"/>
    <property type="match status" value="1"/>
</dbReference>
<organism evidence="11 12">
    <name type="scientific">Ekhidna lutea</name>
    <dbReference type="NCBI Taxonomy" id="447679"/>
    <lineage>
        <taxon>Bacteria</taxon>
        <taxon>Pseudomonadati</taxon>
        <taxon>Bacteroidota</taxon>
        <taxon>Cytophagia</taxon>
        <taxon>Cytophagales</taxon>
        <taxon>Reichenbachiellaceae</taxon>
        <taxon>Ekhidna</taxon>
    </lineage>
</organism>
<keyword evidence="6" id="KW-0862">Zinc</keyword>
<evidence type="ECO:0000256" key="5">
    <source>
        <dbReference type="ARBA" id="ARBA00022801"/>
    </source>
</evidence>
<keyword evidence="12" id="KW-1185">Reference proteome</keyword>
<name>A0A239HYW9_EKHLU</name>
<dbReference type="Pfam" id="PF05572">
    <property type="entry name" value="Peptidase_M43"/>
    <property type="match status" value="1"/>
</dbReference>
<evidence type="ECO:0000256" key="3">
    <source>
        <dbReference type="ARBA" id="ARBA00022723"/>
    </source>
</evidence>
<dbReference type="PANTHER" id="PTHR47466">
    <property type="match status" value="1"/>
</dbReference>
<comment type="similarity">
    <text evidence="1">Belongs to the peptidase M43B family.</text>
</comment>
<dbReference type="InterPro" id="IPR024079">
    <property type="entry name" value="MetalloPept_cat_dom_sf"/>
</dbReference>
<dbReference type="AlphaFoldDB" id="A0A239HYW9"/>
<dbReference type="InterPro" id="IPR013783">
    <property type="entry name" value="Ig-like_fold"/>
</dbReference>
<evidence type="ECO:0000259" key="9">
    <source>
        <dbReference type="Pfam" id="PF05572"/>
    </source>
</evidence>
<evidence type="ECO:0000313" key="11">
    <source>
        <dbReference type="EMBL" id="SNS86550.1"/>
    </source>
</evidence>
<keyword evidence="7" id="KW-0482">Metalloprotease</keyword>
<dbReference type="InterPro" id="IPR026444">
    <property type="entry name" value="Secre_tail"/>
</dbReference>
<dbReference type="SUPFAM" id="SSF55486">
    <property type="entry name" value="Metalloproteases ('zincins'), catalytic domain"/>
    <property type="match status" value="1"/>
</dbReference>
<evidence type="ECO:0000256" key="2">
    <source>
        <dbReference type="ARBA" id="ARBA00022670"/>
    </source>
</evidence>
<dbReference type="OrthoDB" id="6278496at2"/>
<dbReference type="NCBIfam" id="TIGR04183">
    <property type="entry name" value="Por_Secre_tail"/>
    <property type="match status" value="1"/>
</dbReference>
<dbReference type="CDD" id="cd04275">
    <property type="entry name" value="ZnMc_pappalysin_like"/>
    <property type="match status" value="1"/>
</dbReference>